<gene>
    <name evidence="1" type="ORF">FCALED_LOCUS15039</name>
</gene>
<sequence length="70" mass="7903">MIIIEERADDTLEKLTSNTVNNVSFIVRDKRLELLLSKLIFTNFTFLGCRIILSLGCDGEIEVEIVSNVS</sequence>
<comment type="caution">
    <text evidence="1">The sequence shown here is derived from an EMBL/GenBank/DDBJ whole genome shotgun (WGS) entry which is preliminary data.</text>
</comment>
<keyword evidence="2" id="KW-1185">Reference proteome</keyword>
<evidence type="ECO:0000313" key="2">
    <source>
        <dbReference type="Proteomes" id="UP000789570"/>
    </source>
</evidence>
<dbReference type="AlphaFoldDB" id="A0A9N9IFF1"/>
<feature type="non-terminal residue" evidence="1">
    <location>
        <position position="70"/>
    </location>
</feature>
<proteinExistence type="predicted"/>
<organism evidence="1 2">
    <name type="scientific">Funneliformis caledonium</name>
    <dbReference type="NCBI Taxonomy" id="1117310"/>
    <lineage>
        <taxon>Eukaryota</taxon>
        <taxon>Fungi</taxon>
        <taxon>Fungi incertae sedis</taxon>
        <taxon>Mucoromycota</taxon>
        <taxon>Glomeromycotina</taxon>
        <taxon>Glomeromycetes</taxon>
        <taxon>Glomerales</taxon>
        <taxon>Glomeraceae</taxon>
        <taxon>Funneliformis</taxon>
    </lineage>
</organism>
<dbReference type="Proteomes" id="UP000789570">
    <property type="component" value="Unassembled WGS sequence"/>
</dbReference>
<protein>
    <submittedName>
        <fullName evidence="1">9056_t:CDS:1</fullName>
    </submittedName>
</protein>
<reference evidence="1" key="1">
    <citation type="submission" date="2021-06" db="EMBL/GenBank/DDBJ databases">
        <authorList>
            <person name="Kallberg Y."/>
            <person name="Tangrot J."/>
            <person name="Rosling A."/>
        </authorList>
    </citation>
    <scope>NUCLEOTIDE SEQUENCE</scope>
    <source>
        <strain evidence="1">UK204</strain>
    </source>
</reference>
<name>A0A9N9IFF1_9GLOM</name>
<accession>A0A9N9IFF1</accession>
<evidence type="ECO:0000313" key="1">
    <source>
        <dbReference type="EMBL" id="CAG8731941.1"/>
    </source>
</evidence>
<dbReference type="EMBL" id="CAJVPQ010012516">
    <property type="protein sequence ID" value="CAG8731941.1"/>
    <property type="molecule type" value="Genomic_DNA"/>
</dbReference>